<dbReference type="STRING" id="100787.A0A0G4KLK7"/>
<sequence>MAQRPINILVINPNSSQDMTHGMETAIKGMTSNDSIKVYTYTAPPESPPSIDNGEHIESSTEIVLKDLAHSGELEKYDGVLVACYSVHTLVDRLSRQYGDRLAVTGIFEASILTATALLPQTIVGAPPSQWGIVTTGSFWEKHLADGVTGYLGQIGGGGNTKFKGVVSSGLTAGDFHHVSPEEVKAKLEEATRKLLGDGGVSCIAMGCGGMAGLEDIIRSTAVAQYGKEKGGNIYVVDGVKAGIMQLEQTIRSRRLFQPNEA</sequence>
<dbReference type="InterPro" id="IPR053714">
    <property type="entry name" value="Iso_Racemase_Enz_sf"/>
</dbReference>
<evidence type="ECO:0000313" key="3">
    <source>
        <dbReference type="Proteomes" id="UP000044602"/>
    </source>
</evidence>
<dbReference type="GO" id="GO:0047661">
    <property type="term" value="F:amino-acid racemase activity"/>
    <property type="evidence" value="ECO:0007669"/>
    <property type="project" value="InterPro"/>
</dbReference>
<dbReference type="Gene3D" id="3.40.50.12500">
    <property type="match status" value="1"/>
</dbReference>
<proteinExistence type="inferred from homology"/>
<dbReference type="PANTHER" id="PTHR28047:SF5">
    <property type="entry name" value="PROTEIN DCG1"/>
    <property type="match status" value="1"/>
</dbReference>
<dbReference type="InterPro" id="IPR015942">
    <property type="entry name" value="Asp/Glu/hydantoin_racemase"/>
</dbReference>
<comment type="similarity">
    <text evidence="1">Belongs to the HyuE racemase family.</text>
</comment>
<keyword evidence="3" id="KW-1185">Reference proteome</keyword>
<protein>
    <recommendedName>
        <fullName evidence="4">Hydantoin racemase</fullName>
    </recommendedName>
</protein>
<dbReference type="AlphaFoldDB" id="A0A0G4KLK7"/>
<dbReference type="InterPro" id="IPR052186">
    <property type="entry name" value="Hydantoin_racemase-like"/>
</dbReference>
<reference evidence="2 3" key="1">
    <citation type="submission" date="2015-05" db="EMBL/GenBank/DDBJ databases">
        <authorList>
            <person name="Wang D.B."/>
            <person name="Wang M."/>
        </authorList>
    </citation>
    <scope>NUCLEOTIDE SEQUENCE [LARGE SCALE GENOMIC DNA]</scope>
    <source>
        <strain evidence="2">VL1</strain>
    </source>
</reference>
<organism evidence="2 3">
    <name type="scientific">Verticillium longisporum</name>
    <name type="common">Verticillium dahliae var. longisporum</name>
    <dbReference type="NCBI Taxonomy" id="100787"/>
    <lineage>
        <taxon>Eukaryota</taxon>
        <taxon>Fungi</taxon>
        <taxon>Dikarya</taxon>
        <taxon>Ascomycota</taxon>
        <taxon>Pezizomycotina</taxon>
        <taxon>Sordariomycetes</taxon>
        <taxon>Hypocreomycetidae</taxon>
        <taxon>Glomerellales</taxon>
        <taxon>Plectosphaerellaceae</taxon>
        <taxon>Verticillium</taxon>
    </lineage>
</organism>
<dbReference type="Pfam" id="PF01177">
    <property type="entry name" value="Asp_Glu_race"/>
    <property type="match status" value="1"/>
</dbReference>
<accession>A0A0G4KLK7</accession>
<dbReference type="EMBL" id="CVQH01002224">
    <property type="protein sequence ID" value="CRK09799.1"/>
    <property type="molecule type" value="Genomic_DNA"/>
</dbReference>
<evidence type="ECO:0000256" key="1">
    <source>
        <dbReference type="ARBA" id="ARBA00038414"/>
    </source>
</evidence>
<dbReference type="PANTHER" id="PTHR28047">
    <property type="entry name" value="PROTEIN DCG1"/>
    <property type="match status" value="1"/>
</dbReference>
<evidence type="ECO:0008006" key="4">
    <source>
        <dbReference type="Google" id="ProtNLM"/>
    </source>
</evidence>
<name>A0A0G4KLK7_VERLO</name>
<gene>
    <name evidence="2" type="ORF">BN1708_002281</name>
</gene>
<dbReference type="Proteomes" id="UP000044602">
    <property type="component" value="Unassembled WGS sequence"/>
</dbReference>
<evidence type="ECO:0000313" key="2">
    <source>
        <dbReference type="EMBL" id="CRK09799.1"/>
    </source>
</evidence>